<dbReference type="Gene3D" id="1.10.260.40">
    <property type="entry name" value="lambda repressor-like DNA-binding domains"/>
    <property type="match status" value="1"/>
</dbReference>
<dbReference type="Proteomes" id="UP000789845">
    <property type="component" value="Unassembled WGS sequence"/>
</dbReference>
<feature type="domain" description="HTH cro/C1-type" evidence="1">
    <location>
        <begin position="7"/>
        <end position="61"/>
    </location>
</feature>
<dbReference type="EMBL" id="CAKJTG010000008">
    <property type="protein sequence ID" value="CAG9608071.1"/>
    <property type="molecule type" value="Genomic_DNA"/>
</dbReference>
<evidence type="ECO:0000313" key="2">
    <source>
        <dbReference type="EMBL" id="CAG9608071.1"/>
    </source>
</evidence>
<reference evidence="2" key="1">
    <citation type="submission" date="2021-10" db="EMBL/GenBank/DDBJ databases">
        <authorList>
            <person name="Criscuolo A."/>
        </authorList>
    </citation>
    <scope>NUCLEOTIDE SEQUENCE</scope>
    <source>
        <strain evidence="2">CIP111885</strain>
    </source>
</reference>
<proteinExistence type="predicted"/>
<keyword evidence="3" id="KW-1185">Reference proteome</keyword>
<accession>A0A9C7L9G6</accession>
<dbReference type="InterPro" id="IPR001387">
    <property type="entry name" value="Cro/C1-type_HTH"/>
</dbReference>
<dbReference type="AlphaFoldDB" id="A0A9C7L9G6"/>
<sequence length="71" mass="8192">MVLHCKLSYILLEQDRSQKWLADEIEVSMATISQIKKGKRLPTLPVALRIAKALNKNVEEIWVEENNESID</sequence>
<dbReference type="GO" id="GO:0003677">
    <property type="term" value="F:DNA binding"/>
    <property type="evidence" value="ECO:0007669"/>
    <property type="project" value="InterPro"/>
</dbReference>
<dbReference type="Pfam" id="PF01381">
    <property type="entry name" value="HTH_3"/>
    <property type="match status" value="1"/>
</dbReference>
<dbReference type="SUPFAM" id="SSF47413">
    <property type="entry name" value="lambda repressor-like DNA-binding domains"/>
    <property type="match status" value="1"/>
</dbReference>
<dbReference type="SMART" id="SM00530">
    <property type="entry name" value="HTH_XRE"/>
    <property type="match status" value="1"/>
</dbReference>
<organism evidence="2 3">
    <name type="scientific">Pseudoneobacillus rhizosphaerae</name>
    <dbReference type="NCBI Taxonomy" id="2880968"/>
    <lineage>
        <taxon>Bacteria</taxon>
        <taxon>Bacillati</taxon>
        <taxon>Bacillota</taxon>
        <taxon>Bacilli</taxon>
        <taxon>Bacillales</taxon>
        <taxon>Bacillaceae</taxon>
        <taxon>Pseudoneobacillus</taxon>
    </lineage>
</organism>
<comment type="caution">
    <text evidence="2">The sequence shown here is derived from an EMBL/GenBank/DDBJ whole genome shotgun (WGS) entry which is preliminary data.</text>
</comment>
<dbReference type="PROSITE" id="PS50943">
    <property type="entry name" value="HTH_CROC1"/>
    <property type="match status" value="1"/>
</dbReference>
<protein>
    <recommendedName>
        <fullName evidence="1">HTH cro/C1-type domain-containing protein</fullName>
    </recommendedName>
</protein>
<gene>
    <name evidence="2" type="ORF">NEOCIP111885_01763</name>
</gene>
<evidence type="ECO:0000313" key="3">
    <source>
        <dbReference type="Proteomes" id="UP000789845"/>
    </source>
</evidence>
<name>A0A9C7L9G6_9BACI</name>
<evidence type="ECO:0000259" key="1">
    <source>
        <dbReference type="PROSITE" id="PS50943"/>
    </source>
</evidence>
<dbReference type="CDD" id="cd00093">
    <property type="entry name" value="HTH_XRE"/>
    <property type="match status" value="1"/>
</dbReference>
<dbReference type="InterPro" id="IPR010982">
    <property type="entry name" value="Lambda_DNA-bd_dom_sf"/>
</dbReference>